<keyword evidence="2" id="KW-1185">Reference proteome</keyword>
<reference evidence="1" key="1">
    <citation type="submission" date="2021-05" db="EMBL/GenBank/DDBJ databases">
        <authorList>
            <person name="Pan Q."/>
            <person name="Jouanno E."/>
            <person name="Zahm M."/>
            <person name="Klopp C."/>
            <person name="Cabau C."/>
            <person name="Louis A."/>
            <person name="Berthelot C."/>
            <person name="Parey E."/>
            <person name="Roest Crollius H."/>
            <person name="Montfort J."/>
            <person name="Robinson-Rechavi M."/>
            <person name="Bouchez O."/>
            <person name="Lampietro C."/>
            <person name="Lopez Roques C."/>
            <person name="Donnadieu C."/>
            <person name="Postlethwait J."/>
            <person name="Bobe J."/>
            <person name="Dillon D."/>
            <person name="Chandos A."/>
            <person name="von Hippel F."/>
            <person name="Guiguen Y."/>
        </authorList>
    </citation>
    <scope>NUCLEOTIDE SEQUENCE</scope>
    <source>
        <strain evidence="1">YG-Jan2019</strain>
    </source>
</reference>
<dbReference type="Proteomes" id="UP001157502">
    <property type="component" value="Chromosome 35"/>
</dbReference>
<dbReference type="EMBL" id="CM055762">
    <property type="protein sequence ID" value="KAJ7986007.1"/>
    <property type="molecule type" value="Genomic_DNA"/>
</dbReference>
<comment type="caution">
    <text evidence="1">The sequence shown here is derived from an EMBL/GenBank/DDBJ whole genome shotgun (WGS) entry which is preliminary data.</text>
</comment>
<organism evidence="1 2">
    <name type="scientific">Dallia pectoralis</name>
    <name type="common">Alaska blackfish</name>
    <dbReference type="NCBI Taxonomy" id="75939"/>
    <lineage>
        <taxon>Eukaryota</taxon>
        <taxon>Metazoa</taxon>
        <taxon>Chordata</taxon>
        <taxon>Craniata</taxon>
        <taxon>Vertebrata</taxon>
        <taxon>Euteleostomi</taxon>
        <taxon>Actinopterygii</taxon>
        <taxon>Neopterygii</taxon>
        <taxon>Teleostei</taxon>
        <taxon>Protacanthopterygii</taxon>
        <taxon>Esociformes</taxon>
        <taxon>Umbridae</taxon>
        <taxon>Dallia</taxon>
    </lineage>
</organism>
<accession>A0ACC2F3Q8</accession>
<gene>
    <name evidence="1" type="ORF">DPEC_G00346360</name>
</gene>
<protein>
    <submittedName>
        <fullName evidence="1">Uncharacterized protein</fullName>
    </submittedName>
</protein>
<sequence length="175" mass="19275">MIPELHLKQCCRALNLAETHCDKMNEMSGGAVAAVGRGNGHGKTRRAALREIDSKHRNAEPGVRQLGFEQVSGDVEQGEKETEMWRRQTYTPEGFSDADSPLADRPQIDAGGYRKWKTWGRHNVLFQLAGVSWEAMQSFIVALTGSHGESFGSDGQALALKQRQPEPSEQSPTAN</sequence>
<evidence type="ECO:0000313" key="1">
    <source>
        <dbReference type="EMBL" id="KAJ7986007.1"/>
    </source>
</evidence>
<proteinExistence type="predicted"/>
<evidence type="ECO:0000313" key="2">
    <source>
        <dbReference type="Proteomes" id="UP001157502"/>
    </source>
</evidence>
<name>A0ACC2F3Q8_DALPE</name>